<dbReference type="EMBL" id="BARS01021624">
    <property type="protein sequence ID" value="GAG05724.1"/>
    <property type="molecule type" value="Genomic_DNA"/>
</dbReference>
<accession>X0UIW8</accession>
<gene>
    <name evidence="1" type="ORF">S01H1_34695</name>
</gene>
<feature type="non-terminal residue" evidence="1">
    <location>
        <position position="126"/>
    </location>
</feature>
<dbReference type="AlphaFoldDB" id="X0UIW8"/>
<name>X0UIW8_9ZZZZ</name>
<organism evidence="1">
    <name type="scientific">marine sediment metagenome</name>
    <dbReference type="NCBI Taxonomy" id="412755"/>
    <lineage>
        <taxon>unclassified sequences</taxon>
        <taxon>metagenomes</taxon>
        <taxon>ecological metagenomes</taxon>
    </lineage>
</organism>
<comment type="caution">
    <text evidence="1">The sequence shown here is derived from an EMBL/GenBank/DDBJ whole genome shotgun (WGS) entry which is preliminary data.</text>
</comment>
<sequence>MRIVITGTIHQGDFETLKQIMRDQSSCYRYAYQRIHKDDLAGNDVVKACKPLYMKTLNQRYIQDAVLQAKMIKKEGVIFGGKKNWGKLISGLITKKEWQEIRDSELYSRGDRTKKGNPNIRVLKTP</sequence>
<reference evidence="1" key="1">
    <citation type="journal article" date="2014" name="Front. Microbiol.">
        <title>High frequency of phylogenetically diverse reductive dehalogenase-homologous genes in deep subseafloor sedimentary metagenomes.</title>
        <authorList>
            <person name="Kawai M."/>
            <person name="Futagami T."/>
            <person name="Toyoda A."/>
            <person name="Takaki Y."/>
            <person name="Nishi S."/>
            <person name="Hori S."/>
            <person name="Arai W."/>
            <person name="Tsubouchi T."/>
            <person name="Morono Y."/>
            <person name="Uchiyama I."/>
            <person name="Ito T."/>
            <person name="Fujiyama A."/>
            <person name="Inagaki F."/>
            <person name="Takami H."/>
        </authorList>
    </citation>
    <scope>NUCLEOTIDE SEQUENCE</scope>
    <source>
        <strain evidence="1">Expedition CK06-06</strain>
    </source>
</reference>
<proteinExistence type="predicted"/>
<evidence type="ECO:0008006" key="2">
    <source>
        <dbReference type="Google" id="ProtNLM"/>
    </source>
</evidence>
<evidence type="ECO:0000313" key="1">
    <source>
        <dbReference type="EMBL" id="GAG05724.1"/>
    </source>
</evidence>
<protein>
    <recommendedName>
        <fullName evidence="2">Transposase</fullName>
    </recommendedName>
</protein>